<accession>A0A4Q7ZED8</accession>
<organism evidence="4 5">
    <name type="scientific">Krasilnikovia cinnamomea</name>
    <dbReference type="NCBI Taxonomy" id="349313"/>
    <lineage>
        <taxon>Bacteria</taxon>
        <taxon>Bacillati</taxon>
        <taxon>Actinomycetota</taxon>
        <taxon>Actinomycetes</taxon>
        <taxon>Micromonosporales</taxon>
        <taxon>Micromonosporaceae</taxon>
        <taxon>Krasilnikovia</taxon>
    </lineage>
</organism>
<dbReference type="NCBIfam" id="TIGR00254">
    <property type="entry name" value="GGDEF"/>
    <property type="match status" value="1"/>
</dbReference>
<dbReference type="CDD" id="cd01948">
    <property type="entry name" value="EAL"/>
    <property type="match status" value="1"/>
</dbReference>
<dbReference type="SUPFAM" id="SSF55073">
    <property type="entry name" value="Nucleotide cyclase"/>
    <property type="match status" value="1"/>
</dbReference>
<dbReference type="AlphaFoldDB" id="A0A4Q7ZED8"/>
<sequence length="750" mass="79872">MLLAAVGAAAGGPAGRLVIGLAVGGAIAAGIQLHRPPRPTPWWLLVVVVGAATVLGVTGQVLAGRDGTPPPVLDYFYYPVYLVLAAALAMLGPRGRDDRSTAGGMAEAGILTCGAAVLWWILVIDPLSDAGRLPVHGRLLAFPLLDFAMLALAVRLVRGRRSPWTVLIALATAMLLVADTAYFVSATGSTPPLSAVCSLLANLLLGAAALHPSMARDAPAEPAPAGPPEVTATGPEQVTAAPMYLVIVVLAPLVTATYLMYERIAGTIRPGDIGVPLLITTLAAALLLWRIQQLNGVARRHAARLEQALRAEAELQRELRHRTQHDALTGLPNRALLYERIDAALAAATPGALIVLDIDDFKDVNDRLGHAVGDDLLVAVADRITGMLAGRAMVARLDSDEFAVLLEEATDREAIGWAEELLVAMRRPVTVQHHALFGAISVGLRGLDPDLLTADILRDAYVALHAAKAAGRDQLATFDQRMREQRLARARTVERLRGALDRDELLLHFQPLVRLADERYVGAEALLRWRPAGEAMVPPDAFIPEAEDSGLIVPIGSWVLHEACRVAAPWHRDNGAVVSVNASPRQLREPDFATQVLDALQRAQLPPQALILEITEGVLVGSGPVAEQAVRHLGALRERGVRVAVDDFGTGYSSLAYLRDLPIDHVKIDRSFMPGPGEPDPTARTLVKAIIDLATALGLGTIAEGVETAEQVALLRALGCERAQGFHFARPVPAAEAGELLARSHREARV</sequence>
<dbReference type="EMBL" id="SHKY01000001">
    <property type="protein sequence ID" value="RZU48611.1"/>
    <property type="molecule type" value="Genomic_DNA"/>
</dbReference>
<keyword evidence="1" id="KW-0472">Membrane</keyword>
<dbReference type="SMART" id="SM00267">
    <property type="entry name" value="GGDEF"/>
    <property type="match status" value="1"/>
</dbReference>
<evidence type="ECO:0000256" key="1">
    <source>
        <dbReference type="SAM" id="Phobius"/>
    </source>
</evidence>
<dbReference type="InterPro" id="IPR043128">
    <property type="entry name" value="Rev_trsase/Diguanyl_cyclase"/>
</dbReference>
<protein>
    <submittedName>
        <fullName evidence="4">Diguanylate cyclase (GGDEF)-like protein</fullName>
    </submittedName>
</protein>
<dbReference type="Proteomes" id="UP000292564">
    <property type="component" value="Unassembled WGS sequence"/>
</dbReference>
<dbReference type="PROSITE" id="PS50887">
    <property type="entry name" value="GGDEF"/>
    <property type="match status" value="1"/>
</dbReference>
<feature type="transmembrane region" description="Helical" evidence="1">
    <location>
        <begin position="241"/>
        <end position="261"/>
    </location>
</feature>
<name>A0A4Q7ZED8_9ACTN</name>
<feature type="transmembrane region" description="Helical" evidence="1">
    <location>
        <begin position="164"/>
        <end position="184"/>
    </location>
</feature>
<dbReference type="PANTHER" id="PTHR44757:SF2">
    <property type="entry name" value="BIOFILM ARCHITECTURE MAINTENANCE PROTEIN MBAA"/>
    <property type="match status" value="1"/>
</dbReference>
<feature type="transmembrane region" description="Helical" evidence="1">
    <location>
        <begin position="6"/>
        <end position="30"/>
    </location>
</feature>
<dbReference type="Gene3D" id="3.30.70.270">
    <property type="match status" value="1"/>
</dbReference>
<feature type="transmembrane region" description="Helical" evidence="1">
    <location>
        <begin position="75"/>
        <end position="92"/>
    </location>
</feature>
<dbReference type="InterPro" id="IPR035919">
    <property type="entry name" value="EAL_sf"/>
</dbReference>
<dbReference type="CDD" id="cd01949">
    <property type="entry name" value="GGDEF"/>
    <property type="match status" value="1"/>
</dbReference>
<dbReference type="SMART" id="SM00052">
    <property type="entry name" value="EAL"/>
    <property type="match status" value="1"/>
</dbReference>
<keyword evidence="1" id="KW-1133">Transmembrane helix</keyword>
<dbReference type="InterPro" id="IPR001633">
    <property type="entry name" value="EAL_dom"/>
</dbReference>
<evidence type="ECO:0000259" key="3">
    <source>
        <dbReference type="PROSITE" id="PS50887"/>
    </source>
</evidence>
<evidence type="ECO:0000259" key="2">
    <source>
        <dbReference type="PROSITE" id="PS50883"/>
    </source>
</evidence>
<dbReference type="SUPFAM" id="SSF141868">
    <property type="entry name" value="EAL domain-like"/>
    <property type="match status" value="1"/>
</dbReference>
<feature type="transmembrane region" description="Helical" evidence="1">
    <location>
        <begin position="135"/>
        <end position="157"/>
    </location>
</feature>
<dbReference type="Gene3D" id="3.20.20.450">
    <property type="entry name" value="EAL domain"/>
    <property type="match status" value="1"/>
</dbReference>
<feature type="domain" description="GGDEF" evidence="3">
    <location>
        <begin position="349"/>
        <end position="480"/>
    </location>
</feature>
<comment type="caution">
    <text evidence="4">The sequence shown here is derived from an EMBL/GenBank/DDBJ whole genome shotgun (WGS) entry which is preliminary data.</text>
</comment>
<proteinExistence type="predicted"/>
<feature type="transmembrane region" description="Helical" evidence="1">
    <location>
        <begin position="104"/>
        <end position="123"/>
    </location>
</feature>
<dbReference type="PROSITE" id="PS50883">
    <property type="entry name" value="EAL"/>
    <property type="match status" value="1"/>
</dbReference>
<keyword evidence="1" id="KW-0812">Transmembrane</keyword>
<dbReference type="InterPro" id="IPR000160">
    <property type="entry name" value="GGDEF_dom"/>
</dbReference>
<dbReference type="InterPro" id="IPR029787">
    <property type="entry name" value="Nucleotide_cyclase"/>
</dbReference>
<keyword evidence="5" id="KW-1185">Reference proteome</keyword>
<evidence type="ECO:0000313" key="5">
    <source>
        <dbReference type="Proteomes" id="UP000292564"/>
    </source>
</evidence>
<feature type="transmembrane region" description="Helical" evidence="1">
    <location>
        <begin position="42"/>
        <end position="63"/>
    </location>
</feature>
<feature type="transmembrane region" description="Helical" evidence="1">
    <location>
        <begin position="273"/>
        <end position="291"/>
    </location>
</feature>
<reference evidence="4 5" key="1">
    <citation type="submission" date="2019-02" db="EMBL/GenBank/DDBJ databases">
        <title>Sequencing the genomes of 1000 actinobacteria strains.</title>
        <authorList>
            <person name="Klenk H.-P."/>
        </authorList>
    </citation>
    <scope>NUCLEOTIDE SEQUENCE [LARGE SCALE GENOMIC DNA]</scope>
    <source>
        <strain evidence="4 5">DSM 45162</strain>
    </source>
</reference>
<feature type="domain" description="EAL" evidence="2">
    <location>
        <begin position="489"/>
        <end position="745"/>
    </location>
</feature>
<evidence type="ECO:0000313" key="4">
    <source>
        <dbReference type="EMBL" id="RZU48611.1"/>
    </source>
</evidence>
<gene>
    <name evidence="4" type="ORF">EV385_0328</name>
</gene>
<dbReference type="Pfam" id="PF00563">
    <property type="entry name" value="EAL"/>
    <property type="match status" value="1"/>
</dbReference>
<dbReference type="PANTHER" id="PTHR44757">
    <property type="entry name" value="DIGUANYLATE CYCLASE DGCP"/>
    <property type="match status" value="1"/>
</dbReference>
<dbReference type="Pfam" id="PF00990">
    <property type="entry name" value="GGDEF"/>
    <property type="match status" value="1"/>
</dbReference>
<dbReference type="InterPro" id="IPR052155">
    <property type="entry name" value="Biofilm_reg_signaling"/>
</dbReference>